<evidence type="ECO:0000313" key="2">
    <source>
        <dbReference type="Proteomes" id="UP000887097"/>
    </source>
</evidence>
<dbReference type="RefSeq" id="WP_041385892.1">
    <property type="nucleotide sequence ID" value="NZ_BPTT01000001.1"/>
</dbReference>
<dbReference type="Pfam" id="PF19555">
    <property type="entry name" value="DUF6078"/>
    <property type="match status" value="1"/>
</dbReference>
<proteinExistence type="predicted"/>
<dbReference type="GeneID" id="67454801"/>
<evidence type="ECO:0000313" key="1">
    <source>
        <dbReference type="EMBL" id="GJG33834.1"/>
    </source>
</evidence>
<organism evidence="1 2">
    <name type="scientific">Xylanibacter ruminicola</name>
    <name type="common">Prevotella ruminicola</name>
    <dbReference type="NCBI Taxonomy" id="839"/>
    <lineage>
        <taxon>Bacteria</taxon>
        <taxon>Pseudomonadati</taxon>
        <taxon>Bacteroidota</taxon>
        <taxon>Bacteroidia</taxon>
        <taxon>Bacteroidales</taxon>
        <taxon>Prevotellaceae</taxon>
        <taxon>Xylanibacter</taxon>
    </lineage>
</organism>
<name>A0AA37I3G4_XYLRU</name>
<reference evidence="1" key="1">
    <citation type="submission" date="2021-08" db="EMBL/GenBank/DDBJ databases">
        <title>Prevotella lacticifex sp. nov., isolated from rumen of cow.</title>
        <authorList>
            <person name="Shinkai T."/>
            <person name="Ikeyama N."/>
            <person name="Kumagai M."/>
            <person name="Ohmori H."/>
            <person name="Sakamoto M."/>
            <person name="Ohkuma M."/>
            <person name="Mitsumori M."/>
        </authorList>
    </citation>
    <scope>NUCLEOTIDE SEQUENCE</scope>
    <source>
        <strain evidence="1">JCM 8259</strain>
    </source>
</reference>
<dbReference type="Proteomes" id="UP000887097">
    <property type="component" value="Unassembled WGS sequence"/>
</dbReference>
<dbReference type="EMBL" id="BPTT01000001">
    <property type="protein sequence ID" value="GJG33834.1"/>
    <property type="molecule type" value="Genomic_DNA"/>
</dbReference>
<sequence>MNTISSKEVPDYYTLCIKSDCPMAAHCLRQMATNVLTKKYKIVQIVNPLFTEPSEKCEFYRSDEPQTFARGFAKMQEEMLPRQYKTFSCRLQGKFGRTGYFERRRGERLCSPKDIMIIKNVLKEIGMQHLGFDAYEQLYNWND</sequence>
<dbReference type="AlphaFoldDB" id="A0AA37I3G4"/>
<gene>
    <name evidence="1" type="ORF">PRMUPPPA20_19430</name>
</gene>
<accession>A0AA37I3G4</accession>
<dbReference type="InterPro" id="IPR045724">
    <property type="entry name" value="DUF6078"/>
</dbReference>
<comment type="caution">
    <text evidence="1">The sequence shown here is derived from an EMBL/GenBank/DDBJ whole genome shotgun (WGS) entry which is preliminary data.</text>
</comment>
<protein>
    <submittedName>
        <fullName evidence="1">Uncharacterized protein</fullName>
    </submittedName>
</protein>